<evidence type="ECO:0000256" key="1">
    <source>
        <dbReference type="SAM" id="Phobius"/>
    </source>
</evidence>
<keyword evidence="3" id="KW-1185">Reference proteome</keyword>
<evidence type="ECO:0000313" key="3">
    <source>
        <dbReference type="Proteomes" id="UP000299102"/>
    </source>
</evidence>
<gene>
    <name evidence="2" type="ORF">EVAR_68549_1</name>
</gene>
<accession>A0A4C2A2Y5</accession>
<comment type="caution">
    <text evidence="2">The sequence shown here is derived from an EMBL/GenBank/DDBJ whole genome shotgun (WGS) entry which is preliminary data.</text>
</comment>
<dbReference type="EMBL" id="BGZK01002397">
    <property type="protein sequence ID" value="GBP93614.1"/>
    <property type="molecule type" value="Genomic_DNA"/>
</dbReference>
<proteinExistence type="predicted"/>
<dbReference type="Proteomes" id="UP000299102">
    <property type="component" value="Unassembled WGS sequence"/>
</dbReference>
<reference evidence="2 3" key="1">
    <citation type="journal article" date="2019" name="Commun. Biol.">
        <title>The bagworm genome reveals a unique fibroin gene that provides high tensile strength.</title>
        <authorList>
            <person name="Kono N."/>
            <person name="Nakamura H."/>
            <person name="Ohtoshi R."/>
            <person name="Tomita M."/>
            <person name="Numata K."/>
            <person name="Arakawa K."/>
        </authorList>
    </citation>
    <scope>NUCLEOTIDE SEQUENCE [LARGE SCALE GENOMIC DNA]</scope>
</reference>
<protein>
    <submittedName>
        <fullName evidence="2">Uncharacterized protein</fullName>
    </submittedName>
</protein>
<sequence length="115" mass="12753">MCSLIGRRIGLSLSDPSPQSSGIYIQEYVRNVAIAQMQVFFELPVVTIVLNIFSALSLIQSSRFPSFLYQGGVASTGSARNKDRQYNMLGMLLVLPYNTSSTFSPPRKSSAFQHR</sequence>
<keyword evidence="1" id="KW-1133">Transmembrane helix</keyword>
<keyword evidence="1" id="KW-0812">Transmembrane</keyword>
<name>A0A4C2A2Y5_EUMVA</name>
<dbReference type="AlphaFoldDB" id="A0A4C2A2Y5"/>
<organism evidence="2 3">
    <name type="scientific">Eumeta variegata</name>
    <name type="common">Bagworm moth</name>
    <name type="synonym">Eumeta japonica</name>
    <dbReference type="NCBI Taxonomy" id="151549"/>
    <lineage>
        <taxon>Eukaryota</taxon>
        <taxon>Metazoa</taxon>
        <taxon>Ecdysozoa</taxon>
        <taxon>Arthropoda</taxon>
        <taxon>Hexapoda</taxon>
        <taxon>Insecta</taxon>
        <taxon>Pterygota</taxon>
        <taxon>Neoptera</taxon>
        <taxon>Endopterygota</taxon>
        <taxon>Lepidoptera</taxon>
        <taxon>Glossata</taxon>
        <taxon>Ditrysia</taxon>
        <taxon>Tineoidea</taxon>
        <taxon>Psychidae</taxon>
        <taxon>Oiketicinae</taxon>
        <taxon>Eumeta</taxon>
    </lineage>
</organism>
<feature type="transmembrane region" description="Helical" evidence="1">
    <location>
        <begin position="39"/>
        <end position="59"/>
    </location>
</feature>
<keyword evidence="1" id="KW-0472">Membrane</keyword>
<evidence type="ECO:0000313" key="2">
    <source>
        <dbReference type="EMBL" id="GBP93614.1"/>
    </source>
</evidence>